<keyword evidence="1" id="KW-0812">Transmembrane</keyword>
<evidence type="ECO:0000256" key="1">
    <source>
        <dbReference type="SAM" id="Phobius"/>
    </source>
</evidence>
<evidence type="ECO:0000313" key="3">
    <source>
        <dbReference type="Proteomes" id="UP000183952"/>
    </source>
</evidence>
<dbReference type="PANTHER" id="PTHR37814">
    <property type="entry name" value="CONSERVED MEMBRANE PROTEIN"/>
    <property type="match status" value="1"/>
</dbReference>
<feature type="transmembrane region" description="Helical" evidence="1">
    <location>
        <begin position="222"/>
        <end position="246"/>
    </location>
</feature>
<feature type="transmembrane region" description="Helical" evidence="1">
    <location>
        <begin position="190"/>
        <end position="210"/>
    </location>
</feature>
<dbReference type="PANTHER" id="PTHR37814:SF1">
    <property type="entry name" value="MEMBRANE PROTEIN"/>
    <property type="match status" value="1"/>
</dbReference>
<reference evidence="2 3" key="1">
    <citation type="submission" date="2016-11" db="EMBL/GenBank/DDBJ databases">
        <authorList>
            <person name="Jaros S."/>
            <person name="Januszkiewicz K."/>
            <person name="Wedrychowicz H."/>
        </authorList>
    </citation>
    <scope>NUCLEOTIDE SEQUENCE [LARGE SCALE GENOMIC DNA]</scope>
    <source>
        <strain evidence="2 3">DSM 3090</strain>
    </source>
</reference>
<dbReference type="InterPro" id="IPR038728">
    <property type="entry name" value="YkvI-like"/>
</dbReference>
<feature type="transmembrane region" description="Helical" evidence="1">
    <location>
        <begin position="304"/>
        <end position="323"/>
    </location>
</feature>
<dbReference type="OrthoDB" id="4424890at2"/>
<feature type="transmembrane region" description="Helical" evidence="1">
    <location>
        <begin position="146"/>
        <end position="170"/>
    </location>
</feature>
<feature type="transmembrane region" description="Helical" evidence="1">
    <location>
        <begin position="258"/>
        <end position="283"/>
    </location>
</feature>
<keyword evidence="3" id="KW-1185">Reference proteome</keyword>
<feature type="transmembrane region" description="Helical" evidence="1">
    <location>
        <begin position="37"/>
        <end position="60"/>
    </location>
</feature>
<dbReference type="AlphaFoldDB" id="A0A1M6MES7"/>
<gene>
    <name evidence="2" type="ORF">SAMN02745248_01027</name>
</gene>
<feature type="transmembrane region" description="Helical" evidence="1">
    <location>
        <begin position="116"/>
        <end position="134"/>
    </location>
</feature>
<sequence length="355" mass="39282">MKDNIKKVFQVAVVFIGTIVGAGLASGQEITQFFTSYGFNGFKGILICLIFYITICPLVAKISMDKGLSSYGDISKEVSPGFLGLVTEYTTNFFFVASSAIILAGSGALIHQYLGISKYIGMLIMIVLTVYTLLKDTKGLIFINSFIVPCLSITIVAIFILYILAFGKYINFNAISQLKPVKPMLTPIQWIISAVLYASFNITSCSGVLVPLTKEMKSRKAMYIGIIVGSVGLVALSLMINLMLGINIPNIFKYEIPLLYIASPFGFIVQTVLLIIIFCEMFSTEVSDIYSLAKTLEQKYNIKYKKGIFLVMLVTIPLSQIGFKNLINILYPAFGTLSVIFIVQCALYSFRHRKK</sequence>
<dbReference type="RefSeq" id="WP_072903061.1">
    <property type="nucleotide sequence ID" value="NZ_FRAD01000007.1"/>
</dbReference>
<protein>
    <submittedName>
        <fullName evidence="2">Uncharacterized membrane protein YkvI</fullName>
    </submittedName>
</protein>
<keyword evidence="1" id="KW-1133">Transmembrane helix</keyword>
<proteinExistence type="predicted"/>
<name>A0A1M6MES7_9CLOT</name>
<accession>A0A1M6MES7</accession>
<dbReference type="Proteomes" id="UP000183952">
    <property type="component" value="Unassembled WGS sequence"/>
</dbReference>
<feature type="transmembrane region" description="Helical" evidence="1">
    <location>
        <begin position="329"/>
        <end position="350"/>
    </location>
</feature>
<dbReference type="EMBL" id="FRAD01000007">
    <property type="protein sequence ID" value="SHJ81964.1"/>
    <property type="molecule type" value="Genomic_DNA"/>
</dbReference>
<organism evidence="2 3">
    <name type="scientific">Hathewaya proteolytica DSM 3090</name>
    <dbReference type="NCBI Taxonomy" id="1121331"/>
    <lineage>
        <taxon>Bacteria</taxon>
        <taxon>Bacillati</taxon>
        <taxon>Bacillota</taxon>
        <taxon>Clostridia</taxon>
        <taxon>Eubacteriales</taxon>
        <taxon>Clostridiaceae</taxon>
        <taxon>Hathewaya</taxon>
    </lineage>
</organism>
<feature type="transmembrane region" description="Helical" evidence="1">
    <location>
        <begin position="81"/>
        <end position="110"/>
    </location>
</feature>
<dbReference type="STRING" id="1121331.SAMN02745248_01027"/>
<evidence type="ECO:0000313" key="2">
    <source>
        <dbReference type="EMBL" id="SHJ81964.1"/>
    </source>
</evidence>
<keyword evidence="1" id="KW-0472">Membrane</keyword>